<proteinExistence type="predicted"/>
<evidence type="ECO:0000256" key="4">
    <source>
        <dbReference type="ARBA" id="ARBA00023125"/>
    </source>
</evidence>
<reference evidence="10" key="1">
    <citation type="submission" date="2023-07" db="EMBL/GenBank/DDBJ databases">
        <title>Genome content predicts the carbon catabolic preferences of heterotrophic bacteria.</title>
        <authorList>
            <person name="Gralka M."/>
        </authorList>
    </citation>
    <scope>NUCLEOTIDE SEQUENCE</scope>
    <source>
        <strain evidence="10">C2R13</strain>
    </source>
</reference>
<dbReference type="Pfam" id="PF00072">
    <property type="entry name" value="Response_reg"/>
    <property type="match status" value="1"/>
</dbReference>
<dbReference type="GO" id="GO:0000976">
    <property type="term" value="F:transcription cis-regulatory region binding"/>
    <property type="evidence" value="ECO:0007669"/>
    <property type="project" value="TreeGrafter"/>
</dbReference>
<dbReference type="InterPro" id="IPR011006">
    <property type="entry name" value="CheY-like_superfamily"/>
</dbReference>
<dbReference type="GO" id="GO:0005829">
    <property type="term" value="C:cytosol"/>
    <property type="evidence" value="ECO:0007669"/>
    <property type="project" value="TreeGrafter"/>
</dbReference>
<evidence type="ECO:0000256" key="7">
    <source>
        <dbReference type="PROSITE-ProRule" id="PRU01091"/>
    </source>
</evidence>
<evidence type="ECO:0000256" key="2">
    <source>
        <dbReference type="ARBA" id="ARBA00023012"/>
    </source>
</evidence>
<evidence type="ECO:0000256" key="6">
    <source>
        <dbReference type="PROSITE-ProRule" id="PRU00169"/>
    </source>
</evidence>
<keyword evidence="3" id="KW-0805">Transcription regulation</keyword>
<dbReference type="PROSITE" id="PS50110">
    <property type="entry name" value="RESPONSE_REGULATORY"/>
    <property type="match status" value="1"/>
</dbReference>
<dbReference type="EMBL" id="JAUORK010000017">
    <property type="protein sequence ID" value="MDO6672929.1"/>
    <property type="molecule type" value="Genomic_DNA"/>
</dbReference>
<dbReference type="Gene3D" id="1.10.10.10">
    <property type="entry name" value="Winged helix-like DNA-binding domain superfamily/Winged helix DNA-binding domain"/>
    <property type="match status" value="1"/>
</dbReference>
<dbReference type="InterPro" id="IPR016032">
    <property type="entry name" value="Sig_transdc_resp-reg_C-effctor"/>
</dbReference>
<dbReference type="InterPro" id="IPR036388">
    <property type="entry name" value="WH-like_DNA-bd_sf"/>
</dbReference>
<dbReference type="CDD" id="cd00383">
    <property type="entry name" value="trans_reg_C"/>
    <property type="match status" value="1"/>
</dbReference>
<dbReference type="InterPro" id="IPR001867">
    <property type="entry name" value="OmpR/PhoB-type_DNA-bd"/>
</dbReference>
<dbReference type="PROSITE" id="PS51755">
    <property type="entry name" value="OMPR_PHOB"/>
    <property type="match status" value="1"/>
</dbReference>
<dbReference type="Pfam" id="PF00486">
    <property type="entry name" value="Trans_reg_C"/>
    <property type="match status" value="1"/>
</dbReference>
<feature type="DNA-binding region" description="OmpR/PhoB-type" evidence="7">
    <location>
        <begin position="144"/>
        <end position="243"/>
    </location>
</feature>
<evidence type="ECO:0000256" key="1">
    <source>
        <dbReference type="ARBA" id="ARBA00022553"/>
    </source>
</evidence>
<dbReference type="Gene3D" id="6.10.250.690">
    <property type="match status" value="1"/>
</dbReference>
<name>A0AAP4U026_9GAMM</name>
<feature type="modified residue" description="4-aspartylphosphate" evidence="6">
    <location>
        <position position="68"/>
    </location>
</feature>
<keyword evidence="2" id="KW-0902">Two-component regulatory system</keyword>
<evidence type="ECO:0000259" key="9">
    <source>
        <dbReference type="PROSITE" id="PS51755"/>
    </source>
</evidence>
<evidence type="ECO:0000313" key="10">
    <source>
        <dbReference type="EMBL" id="MDO6672929.1"/>
    </source>
</evidence>
<evidence type="ECO:0000259" key="8">
    <source>
        <dbReference type="PROSITE" id="PS50110"/>
    </source>
</evidence>
<keyword evidence="4 7" id="KW-0238">DNA-binding</keyword>
<dbReference type="GO" id="GO:0032993">
    <property type="term" value="C:protein-DNA complex"/>
    <property type="evidence" value="ECO:0007669"/>
    <property type="project" value="TreeGrafter"/>
</dbReference>
<dbReference type="GO" id="GO:0006355">
    <property type="term" value="P:regulation of DNA-templated transcription"/>
    <property type="evidence" value="ECO:0007669"/>
    <property type="project" value="InterPro"/>
</dbReference>
<dbReference type="InterPro" id="IPR039420">
    <property type="entry name" value="WalR-like"/>
</dbReference>
<dbReference type="GO" id="GO:0000156">
    <property type="term" value="F:phosphorelay response regulator activity"/>
    <property type="evidence" value="ECO:0007669"/>
    <property type="project" value="TreeGrafter"/>
</dbReference>
<evidence type="ECO:0000313" key="11">
    <source>
        <dbReference type="Proteomes" id="UP001170481"/>
    </source>
</evidence>
<dbReference type="Gene3D" id="3.40.50.2300">
    <property type="match status" value="1"/>
</dbReference>
<dbReference type="SMART" id="SM00448">
    <property type="entry name" value="REC"/>
    <property type="match status" value="1"/>
</dbReference>
<feature type="domain" description="OmpR/PhoB-type" evidence="9">
    <location>
        <begin position="144"/>
        <end position="243"/>
    </location>
</feature>
<dbReference type="RefSeq" id="WP_303594550.1">
    <property type="nucleotide sequence ID" value="NZ_JAUORK010000017.1"/>
</dbReference>
<sequence>MSDVHADTTDARAETQKPLILVVEDEPKIASLLCDYLDGSGYRTRHVDDGNAVIAAVNDETPALVLLDLMLPGADGLTLCRQLRAEDNLLPIVMLTARVEEVDRLLGLELGADDYICKPFSPREVVARIKAVLRRSQALDQTLSQTSDKGQLVLNEEGWQALADGSDLGLTAVEFQLLKVMMQSPGRIFSRDQLMDHMYRDHRIVSERTVDSHVKKLRRKIANVWPERDVIRSIYGVGYKFEPDVLD</sequence>
<dbReference type="Proteomes" id="UP001170481">
    <property type="component" value="Unassembled WGS sequence"/>
</dbReference>
<dbReference type="FunFam" id="3.40.50.2300:FF:000001">
    <property type="entry name" value="DNA-binding response regulator PhoB"/>
    <property type="match status" value="1"/>
</dbReference>
<dbReference type="PANTHER" id="PTHR48111:SF4">
    <property type="entry name" value="DNA-BINDING DUAL TRANSCRIPTIONAL REGULATOR OMPR"/>
    <property type="match status" value="1"/>
</dbReference>
<dbReference type="SMART" id="SM00862">
    <property type="entry name" value="Trans_reg_C"/>
    <property type="match status" value="1"/>
</dbReference>
<keyword evidence="5" id="KW-0804">Transcription</keyword>
<dbReference type="InterPro" id="IPR001789">
    <property type="entry name" value="Sig_transdc_resp-reg_receiver"/>
</dbReference>
<feature type="domain" description="Response regulatory" evidence="8">
    <location>
        <begin position="19"/>
        <end position="133"/>
    </location>
</feature>
<dbReference type="PANTHER" id="PTHR48111">
    <property type="entry name" value="REGULATOR OF RPOS"/>
    <property type="match status" value="1"/>
</dbReference>
<organism evidence="10 11">
    <name type="scientific">Cobetia amphilecti</name>
    <dbReference type="NCBI Taxonomy" id="1055104"/>
    <lineage>
        <taxon>Bacteria</taxon>
        <taxon>Pseudomonadati</taxon>
        <taxon>Pseudomonadota</taxon>
        <taxon>Gammaproteobacteria</taxon>
        <taxon>Oceanospirillales</taxon>
        <taxon>Halomonadaceae</taxon>
        <taxon>Cobetia</taxon>
    </lineage>
</organism>
<comment type="caution">
    <text evidence="10">The sequence shown here is derived from an EMBL/GenBank/DDBJ whole genome shotgun (WGS) entry which is preliminary data.</text>
</comment>
<accession>A0AAP4U026</accession>
<gene>
    <name evidence="10" type="ORF">Q4535_12475</name>
</gene>
<protein>
    <submittedName>
        <fullName evidence="10">Response regulator</fullName>
    </submittedName>
</protein>
<dbReference type="SUPFAM" id="SSF46894">
    <property type="entry name" value="C-terminal effector domain of the bipartite response regulators"/>
    <property type="match status" value="1"/>
</dbReference>
<dbReference type="SUPFAM" id="SSF52172">
    <property type="entry name" value="CheY-like"/>
    <property type="match status" value="1"/>
</dbReference>
<evidence type="ECO:0000256" key="3">
    <source>
        <dbReference type="ARBA" id="ARBA00023015"/>
    </source>
</evidence>
<evidence type="ECO:0000256" key="5">
    <source>
        <dbReference type="ARBA" id="ARBA00023163"/>
    </source>
</evidence>
<keyword evidence="1 6" id="KW-0597">Phosphoprotein</keyword>
<dbReference type="AlphaFoldDB" id="A0AAP4U026"/>